<keyword evidence="6 10" id="KW-0031">Aminopeptidase</keyword>
<reference evidence="13 14" key="1">
    <citation type="submission" date="2012-06" db="EMBL/GenBank/DDBJ databases">
        <title>Complete sequence of Thiocystis violascens DSM 198.</title>
        <authorList>
            <consortium name="US DOE Joint Genome Institute"/>
            <person name="Lucas S."/>
            <person name="Han J."/>
            <person name="Lapidus A."/>
            <person name="Cheng J.-F."/>
            <person name="Goodwin L."/>
            <person name="Pitluck S."/>
            <person name="Peters L."/>
            <person name="Ovchinnikova G."/>
            <person name="Teshima H."/>
            <person name="Detter J.C."/>
            <person name="Han C."/>
            <person name="Tapia R."/>
            <person name="Land M."/>
            <person name="Hauser L."/>
            <person name="Kyrpides N."/>
            <person name="Ivanova N."/>
            <person name="Pagani I."/>
            <person name="Vogl K."/>
            <person name="Liu Z."/>
            <person name="Frigaard N.-U."/>
            <person name="Bryant D."/>
            <person name="Woyke T."/>
        </authorList>
    </citation>
    <scope>NUCLEOTIDE SEQUENCE [LARGE SCALE GENOMIC DNA]</scope>
    <source>
        <strain evidence="14">ATCC 17096 / DSM 198 / 6111</strain>
    </source>
</reference>
<dbReference type="InterPro" id="IPR002410">
    <property type="entry name" value="Peptidase_S33"/>
</dbReference>
<evidence type="ECO:0000256" key="5">
    <source>
        <dbReference type="ARBA" id="ARBA00021843"/>
    </source>
</evidence>
<dbReference type="NCBIfam" id="TIGR01249">
    <property type="entry name" value="pro_imino_pep_1"/>
    <property type="match status" value="1"/>
</dbReference>
<evidence type="ECO:0000313" key="13">
    <source>
        <dbReference type="EMBL" id="AFL74027.1"/>
    </source>
</evidence>
<dbReference type="InterPro" id="IPR005944">
    <property type="entry name" value="Pro_iminopeptidase"/>
</dbReference>
<dbReference type="eggNOG" id="COG0596">
    <property type="taxonomic scope" value="Bacteria"/>
</dbReference>
<dbReference type="KEGG" id="tvi:Thivi_2071"/>
<evidence type="ECO:0000256" key="7">
    <source>
        <dbReference type="ARBA" id="ARBA00022490"/>
    </source>
</evidence>
<dbReference type="SUPFAM" id="SSF81301">
    <property type="entry name" value="Nucleotidyltransferase"/>
    <property type="match status" value="1"/>
</dbReference>
<dbReference type="Pfam" id="PF18765">
    <property type="entry name" value="Polbeta"/>
    <property type="match status" value="1"/>
</dbReference>
<dbReference type="GO" id="GO:0006508">
    <property type="term" value="P:proteolysis"/>
    <property type="evidence" value="ECO:0007669"/>
    <property type="project" value="UniProtKB-KW"/>
</dbReference>
<comment type="subcellular location">
    <subcellularLocation>
        <location evidence="2">Cytoplasm</location>
    </subcellularLocation>
</comment>
<dbReference type="HOGENOM" id="CLU_043739_2_2_6"/>
<dbReference type="EMBL" id="CP003154">
    <property type="protein sequence ID" value="AFL74027.1"/>
    <property type="molecule type" value="Genomic_DNA"/>
</dbReference>
<dbReference type="Gene3D" id="3.40.50.1820">
    <property type="entry name" value="alpha/beta hydrolase"/>
    <property type="match status" value="1"/>
</dbReference>
<dbReference type="PANTHER" id="PTHR43722:SF1">
    <property type="entry name" value="PROLINE IMINOPEPTIDASE"/>
    <property type="match status" value="1"/>
</dbReference>
<dbReference type="Pfam" id="PF00561">
    <property type="entry name" value="Abhydrolase_1"/>
    <property type="match status" value="1"/>
</dbReference>
<proteinExistence type="inferred from homology"/>
<dbReference type="Gene3D" id="3.30.460.10">
    <property type="entry name" value="Beta Polymerase, domain 2"/>
    <property type="match status" value="1"/>
</dbReference>
<dbReference type="eggNOG" id="COG1669">
    <property type="taxonomic scope" value="Bacteria"/>
</dbReference>
<evidence type="ECO:0000256" key="10">
    <source>
        <dbReference type="RuleBase" id="RU003421"/>
    </source>
</evidence>
<gene>
    <name evidence="13" type="ordered locus">Thivi_2071</name>
</gene>
<dbReference type="GO" id="GO:0005737">
    <property type="term" value="C:cytoplasm"/>
    <property type="evidence" value="ECO:0007669"/>
    <property type="project" value="UniProtKB-SubCell"/>
</dbReference>
<comment type="similarity">
    <text evidence="3 10">Belongs to the peptidase S33 family.</text>
</comment>
<protein>
    <recommendedName>
        <fullName evidence="5 10">Proline iminopeptidase</fullName>
        <ecNumber evidence="4 10">3.4.11.5</ecNumber>
    </recommendedName>
</protein>
<feature type="domain" description="Polymerase beta nucleotidyltransferase" evidence="12">
    <location>
        <begin position="20"/>
        <end position="103"/>
    </location>
</feature>
<evidence type="ECO:0000256" key="9">
    <source>
        <dbReference type="ARBA" id="ARBA00022801"/>
    </source>
</evidence>
<accession>I3YAK9</accession>
<sequence>MAERALIFGLSPDIRDAFARVFARYTTVERVLLFGSRAKGTFKDGSDIDLAVFAPRMSDRQFSRLWNDIDDLPIVFKIDLLHWDRLSNERLKDKILDEGQPFFAIAHLTTDNRMDTNRQDLYPITEPFATHELVVDNGHRLYVEECGRPDGIPAIFLHGGPGAGCEAAHRGFFDPERYRAVLFDQRGCGRSTPHASLTANTTWDLVADLERIREQLGIERWLVFGGSWGSTLALAYAETHPERVAALVARGIFLCRDAEIRWFYQEGANWIFPDYWEEYLAPIPADERGDLLAAYHRRLAGADEVARMAAAKAWSVWEGRTATLLGNPGIQAHFADPHVALSLARIECHYFVHRAFLEPDQLLRNAHRLAPIPGVIVQGRYDAICPMRSAWDLHQAWPTADFQVIADAGHSAFEPGIRQALVAATDRFAHELG</sequence>
<evidence type="ECO:0000256" key="1">
    <source>
        <dbReference type="ARBA" id="ARBA00001585"/>
    </source>
</evidence>
<keyword evidence="9 10" id="KW-0378">Hydrolase</keyword>
<dbReference type="InterPro" id="IPR043519">
    <property type="entry name" value="NT_sf"/>
</dbReference>
<keyword evidence="14" id="KW-1185">Reference proteome</keyword>
<name>I3YAK9_THIV6</name>
<evidence type="ECO:0000256" key="2">
    <source>
        <dbReference type="ARBA" id="ARBA00004496"/>
    </source>
</evidence>
<dbReference type="CDD" id="cd05403">
    <property type="entry name" value="NT_KNTase_like"/>
    <property type="match status" value="1"/>
</dbReference>
<evidence type="ECO:0000259" key="12">
    <source>
        <dbReference type="Pfam" id="PF18765"/>
    </source>
</evidence>
<evidence type="ECO:0000256" key="3">
    <source>
        <dbReference type="ARBA" id="ARBA00010088"/>
    </source>
</evidence>
<feature type="domain" description="AB hydrolase-1" evidence="11">
    <location>
        <begin position="155"/>
        <end position="414"/>
    </location>
</feature>
<evidence type="ECO:0000256" key="8">
    <source>
        <dbReference type="ARBA" id="ARBA00022670"/>
    </source>
</evidence>
<evidence type="ECO:0000313" key="14">
    <source>
        <dbReference type="Proteomes" id="UP000006062"/>
    </source>
</evidence>
<evidence type="ECO:0000256" key="6">
    <source>
        <dbReference type="ARBA" id="ARBA00022438"/>
    </source>
</evidence>
<keyword evidence="8 10" id="KW-0645">Protease</keyword>
<dbReference type="Proteomes" id="UP000006062">
    <property type="component" value="Chromosome"/>
</dbReference>
<evidence type="ECO:0000256" key="4">
    <source>
        <dbReference type="ARBA" id="ARBA00012568"/>
    </source>
</evidence>
<dbReference type="STRING" id="765911.Thivi_2071"/>
<dbReference type="InterPro" id="IPR029058">
    <property type="entry name" value="AB_hydrolase_fold"/>
</dbReference>
<dbReference type="GO" id="GO:0004177">
    <property type="term" value="F:aminopeptidase activity"/>
    <property type="evidence" value="ECO:0007669"/>
    <property type="project" value="UniProtKB-KW"/>
</dbReference>
<dbReference type="EC" id="3.4.11.5" evidence="4 10"/>
<evidence type="ECO:0000259" key="11">
    <source>
        <dbReference type="Pfam" id="PF00561"/>
    </source>
</evidence>
<dbReference type="SUPFAM" id="SSF53474">
    <property type="entry name" value="alpha/beta-Hydrolases"/>
    <property type="match status" value="1"/>
</dbReference>
<organism evidence="13 14">
    <name type="scientific">Thiocystis violascens (strain ATCC 17096 / DSM 198 / 6111)</name>
    <name type="common">Chromatium violascens</name>
    <dbReference type="NCBI Taxonomy" id="765911"/>
    <lineage>
        <taxon>Bacteria</taxon>
        <taxon>Pseudomonadati</taxon>
        <taxon>Pseudomonadota</taxon>
        <taxon>Gammaproteobacteria</taxon>
        <taxon>Chromatiales</taxon>
        <taxon>Chromatiaceae</taxon>
        <taxon>Thiocystis</taxon>
    </lineage>
</organism>
<dbReference type="PANTHER" id="PTHR43722">
    <property type="entry name" value="PROLINE IMINOPEPTIDASE"/>
    <property type="match status" value="1"/>
</dbReference>
<comment type="catalytic activity">
    <reaction evidence="1 10">
        <text>Release of N-terminal proline from a peptide.</text>
        <dbReference type="EC" id="3.4.11.5"/>
    </reaction>
</comment>
<dbReference type="AlphaFoldDB" id="I3YAK9"/>
<dbReference type="InterPro" id="IPR041633">
    <property type="entry name" value="Polbeta"/>
</dbReference>
<dbReference type="PRINTS" id="PR00793">
    <property type="entry name" value="PROAMNOPTASE"/>
</dbReference>
<keyword evidence="7" id="KW-0963">Cytoplasm</keyword>
<dbReference type="InterPro" id="IPR000073">
    <property type="entry name" value="AB_hydrolase_1"/>
</dbReference>